<evidence type="ECO:0000313" key="1">
    <source>
        <dbReference type="EMBL" id="NYH77603.1"/>
    </source>
</evidence>
<dbReference type="EMBL" id="JACBYW010000001">
    <property type="protein sequence ID" value="NYH77603.1"/>
    <property type="molecule type" value="Genomic_DNA"/>
</dbReference>
<proteinExistence type="predicted"/>
<protein>
    <submittedName>
        <fullName evidence="1">Uncharacterized protein</fullName>
    </submittedName>
</protein>
<organism evidence="1 2">
    <name type="scientific">Actinopolyspora biskrensis</name>
    <dbReference type="NCBI Taxonomy" id="1470178"/>
    <lineage>
        <taxon>Bacteria</taxon>
        <taxon>Bacillati</taxon>
        <taxon>Actinomycetota</taxon>
        <taxon>Actinomycetes</taxon>
        <taxon>Actinopolysporales</taxon>
        <taxon>Actinopolysporaceae</taxon>
        <taxon>Actinopolyspora</taxon>
    </lineage>
</organism>
<comment type="caution">
    <text evidence="1">The sequence shown here is derived from an EMBL/GenBank/DDBJ whole genome shotgun (WGS) entry which is preliminary data.</text>
</comment>
<dbReference type="Proteomes" id="UP000548304">
    <property type="component" value="Unassembled WGS sequence"/>
</dbReference>
<accession>A0A852Z5W6</accession>
<dbReference type="AlphaFoldDB" id="A0A852Z5W6"/>
<keyword evidence="2" id="KW-1185">Reference proteome</keyword>
<gene>
    <name evidence="1" type="ORF">FHR84_000917</name>
</gene>
<dbReference type="RefSeq" id="WP_179534107.1">
    <property type="nucleotide sequence ID" value="NZ_JACBYW010000001.1"/>
</dbReference>
<sequence>MALLSKRSYRDLGVEQCEQLGRISNTLHEYADNEWKRALEAICELLDRLNDSESDAGLALKKLEGLPSRQRDRIVRHLDLVLTAGMKEHLWDETRQAAEGGRIRGNRIHSVWACFQHDPIEPRVRHPP</sequence>
<reference evidence="1 2" key="1">
    <citation type="submission" date="2020-07" db="EMBL/GenBank/DDBJ databases">
        <title>Genomic Encyclopedia of Type Strains, Phase III (KMG-III): the genomes of soil and plant-associated and newly described type strains.</title>
        <authorList>
            <person name="Whitman W."/>
        </authorList>
    </citation>
    <scope>NUCLEOTIDE SEQUENCE [LARGE SCALE GENOMIC DNA]</scope>
    <source>
        <strain evidence="1 2">CECT 8576</strain>
    </source>
</reference>
<name>A0A852Z5W6_9ACTN</name>
<evidence type="ECO:0000313" key="2">
    <source>
        <dbReference type="Proteomes" id="UP000548304"/>
    </source>
</evidence>